<dbReference type="PANTHER" id="PTHR31111:SF136">
    <property type="entry name" value="F-BOX ASSOCIATED DOMAIN-CONTAINING PROTEIN"/>
    <property type="match status" value="1"/>
</dbReference>
<dbReference type="InterPro" id="IPR036047">
    <property type="entry name" value="F-box-like_dom_sf"/>
</dbReference>
<dbReference type="AlphaFoldDB" id="A0A2P5C3U9"/>
<accession>A0A2P5C3U9</accession>
<dbReference type="Pfam" id="PF00646">
    <property type="entry name" value="F-box"/>
    <property type="match status" value="1"/>
</dbReference>
<dbReference type="InterPro" id="IPR001810">
    <property type="entry name" value="F-box_dom"/>
</dbReference>
<dbReference type="InterPro" id="IPR006527">
    <property type="entry name" value="F-box-assoc_dom_typ1"/>
</dbReference>
<comment type="caution">
    <text evidence="2">The sequence shown here is derived from an EMBL/GenBank/DDBJ whole genome shotgun (WGS) entry which is preliminary data.</text>
</comment>
<feature type="domain" description="F-box" evidence="1">
    <location>
        <begin position="21"/>
        <end position="71"/>
    </location>
</feature>
<protein>
    <submittedName>
        <fullName evidence="2">F-box domain containing protein</fullName>
    </submittedName>
</protein>
<evidence type="ECO:0000259" key="1">
    <source>
        <dbReference type="PROSITE" id="PS50181"/>
    </source>
</evidence>
<name>A0A2P5C3U9_PARAD</name>
<dbReference type="PANTHER" id="PTHR31111">
    <property type="entry name" value="BNAA05G37150D PROTEIN-RELATED"/>
    <property type="match status" value="1"/>
</dbReference>
<reference evidence="3" key="1">
    <citation type="submission" date="2016-06" db="EMBL/GenBank/DDBJ databases">
        <title>Parallel loss of symbiosis genes in relatives of nitrogen-fixing non-legume Parasponia.</title>
        <authorList>
            <person name="Van Velzen R."/>
            <person name="Holmer R."/>
            <person name="Bu F."/>
            <person name="Rutten L."/>
            <person name="Van Zeijl A."/>
            <person name="Liu W."/>
            <person name="Santuari L."/>
            <person name="Cao Q."/>
            <person name="Sharma T."/>
            <person name="Shen D."/>
            <person name="Roswanjaya Y."/>
            <person name="Wardhani T."/>
            <person name="Kalhor M.S."/>
            <person name="Jansen J."/>
            <person name="Van den Hoogen J."/>
            <person name="Gungor B."/>
            <person name="Hartog M."/>
            <person name="Hontelez J."/>
            <person name="Verver J."/>
            <person name="Yang W.-C."/>
            <person name="Schijlen E."/>
            <person name="Repin R."/>
            <person name="Schilthuizen M."/>
            <person name="Schranz E."/>
            <person name="Heidstra R."/>
            <person name="Miyata K."/>
            <person name="Fedorova E."/>
            <person name="Kohlen W."/>
            <person name="Bisseling T."/>
            <person name="Smit S."/>
            <person name="Geurts R."/>
        </authorList>
    </citation>
    <scope>NUCLEOTIDE SEQUENCE [LARGE SCALE GENOMIC DNA]</scope>
    <source>
        <strain evidence="3">cv. WU1-14</strain>
    </source>
</reference>
<dbReference type="OrthoDB" id="894159at2759"/>
<sequence>MKSNDENENNRNRCENEVQLGISLGGIPSEVFFDILSRLPLTSLLQCKLVSQLYYSSVKHPLAISMHLSRANLNNPFLICFSDYPVSKLDIVDLSSPENDVFLVRTSNFPLASIFGFGFHPKTKEYKAIKIVYYTEGNNIFTAAIKEAEVYILTLGDSEWRHIVQKPLKLITCPASDALVNGNLHWLTKSYRVGEEIHRDIISIDLATEDFQVISQPIRLGPNMFLTHLVTLNDCLSAVISSQFGENEIWVLKDYNVKESWTKELVIPDHVPLGFTMNCAPPARIRLNGTRKLAFRVLCSLKGGEEILFSYRDRYFASFNPSRGELKDIQIEGLPIEFVTIVHVGSLVSVDAAFAGPPAQHHLAV</sequence>
<gene>
    <name evidence="2" type="ORF">PanWU01x14_186700</name>
</gene>
<dbReference type="EMBL" id="JXTB01000180">
    <property type="protein sequence ID" value="PON55718.1"/>
    <property type="molecule type" value="Genomic_DNA"/>
</dbReference>
<keyword evidence="3" id="KW-1185">Reference proteome</keyword>
<evidence type="ECO:0000313" key="2">
    <source>
        <dbReference type="EMBL" id="PON55718.1"/>
    </source>
</evidence>
<dbReference type="SUPFAM" id="SSF81383">
    <property type="entry name" value="F-box domain"/>
    <property type="match status" value="1"/>
</dbReference>
<dbReference type="InterPro" id="IPR017451">
    <property type="entry name" value="F-box-assoc_interact_dom"/>
</dbReference>
<dbReference type="Pfam" id="PF07734">
    <property type="entry name" value="FBA_1"/>
    <property type="match status" value="1"/>
</dbReference>
<evidence type="ECO:0000313" key="3">
    <source>
        <dbReference type="Proteomes" id="UP000237105"/>
    </source>
</evidence>
<dbReference type="NCBIfam" id="TIGR01640">
    <property type="entry name" value="F_box_assoc_1"/>
    <property type="match status" value="1"/>
</dbReference>
<dbReference type="Proteomes" id="UP000237105">
    <property type="component" value="Unassembled WGS sequence"/>
</dbReference>
<dbReference type="PROSITE" id="PS50181">
    <property type="entry name" value="FBOX"/>
    <property type="match status" value="1"/>
</dbReference>
<organism evidence="2 3">
    <name type="scientific">Parasponia andersonii</name>
    <name type="common">Sponia andersonii</name>
    <dbReference type="NCBI Taxonomy" id="3476"/>
    <lineage>
        <taxon>Eukaryota</taxon>
        <taxon>Viridiplantae</taxon>
        <taxon>Streptophyta</taxon>
        <taxon>Embryophyta</taxon>
        <taxon>Tracheophyta</taxon>
        <taxon>Spermatophyta</taxon>
        <taxon>Magnoliopsida</taxon>
        <taxon>eudicotyledons</taxon>
        <taxon>Gunneridae</taxon>
        <taxon>Pentapetalae</taxon>
        <taxon>rosids</taxon>
        <taxon>fabids</taxon>
        <taxon>Rosales</taxon>
        <taxon>Cannabaceae</taxon>
        <taxon>Parasponia</taxon>
    </lineage>
</organism>
<proteinExistence type="predicted"/>